<accession>A0A1G2QD06</accession>
<sequence>MKRKLLIIVTSVTLIILGGAMFLYYFWFVAPEKKIALECQNFVPSWLDFIECSGVVAINDGWDMDYISLKDHVHDYEIARVYDQKQYLFVENKLFVINQKYIENSASDNVEVTYYHKLFQNGKLIENSYGSISDIPTYLIVDTKTGEVKAYKDLMEASEAEKKYFSEIE</sequence>
<comment type="caution">
    <text evidence="2">The sequence shown here is derived from an EMBL/GenBank/DDBJ whole genome shotgun (WGS) entry which is preliminary data.</text>
</comment>
<dbReference type="Proteomes" id="UP000177043">
    <property type="component" value="Unassembled WGS sequence"/>
</dbReference>
<proteinExistence type="predicted"/>
<keyword evidence="1" id="KW-0472">Membrane</keyword>
<name>A0A1G2QD06_9BACT</name>
<dbReference type="EMBL" id="MHTJ01000003">
    <property type="protein sequence ID" value="OHA58446.1"/>
    <property type="molecule type" value="Genomic_DNA"/>
</dbReference>
<reference evidence="2 3" key="1">
    <citation type="journal article" date="2016" name="Nat. Commun.">
        <title>Thousands of microbial genomes shed light on interconnected biogeochemical processes in an aquifer system.</title>
        <authorList>
            <person name="Anantharaman K."/>
            <person name="Brown C.T."/>
            <person name="Hug L.A."/>
            <person name="Sharon I."/>
            <person name="Castelle C.J."/>
            <person name="Probst A.J."/>
            <person name="Thomas B.C."/>
            <person name="Singh A."/>
            <person name="Wilkins M.J."/>
            <person name="Karaoz U."/>
            <person name="Brodie E.L."/>
            <person name="Williams K.H."/>
            <person name="Hubbard S.S."/>
            <person name="Banfield J.F."/>
        </authorList>
    </citation>
    <scope>NUCLEOTIDE SEQUENCE [LARGE SCALE GENOMIC DNA]</scope>
</reference>
<evidence type="ECO:0000256" key="1">
    <source>
        <dbReference type="SAM" id="Phobius"/>
    </source>
</evidence>
<dbReference type="STRING" id="1802438.A2571_01550"/>
<keyword evidence="1" id="KW-1133">Transmembrane helix</keyword>
<feature type="transmembrane region" description="Helical" evidence="1">
    <location>
        <begin position="5"/>
        <end position="27"/>
    </location>
</feature>
<evidence type="ECO:0000313" key="2">
    <source>
        <dbReference type="EMBL" id="OHA58446.1"/>
    </source>
</evidence>
<keyword evidence="1" id="KW-0812">Transmembrane</keyword>
<dbReference type="AlphaFoldDB" id="A0A1G2QD06"/>
<gene>
    <name evidence="2" type="ORF">A2571_01550</name>
</gene>
<protein>
    <submittedName>
        <fullName evidence="2">Uncharacterized protein</fullName>
    </submittedName>
</protein>
<evidence type="ECO:0000313" key="3">
    <source>
        <dbReference type="Proteomes" id="UP000177043"/>
    </source>
</evidence>
<organism evidence="2 3">
    <name type="scientific">Candidatus Vogelbacteria bacterium RIFOXYD1_FULL_44_32</name>
    <dbReference type="NCBI Taxonomy" id="1802438"/>
    <lineage>
        <taxon>Bacteria</taxon>
        <taxon>Candidatus Vogeliibacteriota</taxon>
    </lineage>
</organism>